<evidence type="ECO:0000313" key="2">
    <source>
        <dbReference type="EMBL" id="GAU07996.1"/>
    </source>
</evidence>
<protein>
    <recommendedName>
        <fullName evidence="1">Protein kinase domain-containing protein</fullName>
    </recommendedName>
</protein>
<dbReference type="GO" id="GO:0005524">
    <property type="term" value="F:ATP binding"/>
    <property type="evidence" value="ECO:0007669"/>
    <property type="project" value="InterPro"/>
</dbReference>
<dbReference type="InterPro" id="IPR011009">
    <property type="entry name" value="Kinase-like_dom_sf"/>
</dbReference>
<evidence type="ECO:0000259" key="1">
    <source>
        <dbReference type="PROSITE" id="PS50011"/>
    </source>
</evidence>
<dbReference type="AlphaFoldDB" id="A0A194AFY7"/>
<dbReference type="SMART" id="SM00220">
    <property type="entry name" value="S_TKc"/>
    <property type="match status" value="1"/>
</dbReference>
<evidence type="ECO:0000313" key="3">
    <source>
        <dbReference type="Proteomes" id="UP000095200"/>
    </source>
</evidence>
<keyword evidence="3" id="KW-1185">Reference proteome</keyword>
<dbReference type="RefSeq" id="WP_069857485.1">
    <property type="nucleotide sequence ID" value="NZ_BDFE01000008.1"/>
</dbReference>
<accession>A0A194AFY7</accession>
<reference evidence="3" key="1">
    <citation type="submission" date="2016-06" db="EMBL/GenBank/DDBJ databases">
        <title>Draft genome sequence of Desulfoplanes formicivorans strain Pf12B.</title>
        <authorList>
            <person name="Watanabe M."/>
            <person name="Kojima H."/>
            <person name="Fukui M."/>
        </authorList>
    </citation>
    <scope>NUCLEOTIDE SEQUENCE [LARGE SCALE GENOMIC DNA]</scope>
    <source>
        <strain evidence="3">Pf12B</strain>
    </source>
</reference>
<gene>
    <name evidence="2" type="ORF">DPF_0695</name>
</gene>
<organism evidence="2 3">
    <name type="scientific">Desulfoplanes formicivorans</name>
    <dbReference type="NCBI Taxonomy" id="1592317"/>
    <lineage>
        <taxon>Bacteria</taxon>
        <taxon>Pseudomonadati</taxon>
        <taxon>Thermodesulfobacteriota</taxon>
        <taxon>Desulfovibrionia</taxon>
        <taxon>Desulfovibrionales</taxon>
        <taxon>Desulfoplanaceae</taxon>
        <taxon>Desulfoplanes</taxon>
    </lineage>
</organism>
<dbReference type="GO" id="GO:0004674">
    <property type="term" value="F:protein serine/threonine kinase activity"/>
    <property type="evidence" value="ECO:0007669"/>
    <property type="project" value="TreeGrafter"/>
</dbReference>
<dbReference type="PROSITE" id="PS50011">
    <property type="entry name" value="PROTEIN_KINASE_DOM"/>
    <property type="match status" value="1"/>
</dbReference>
<dbReference type="Pfam" id="PF00069">
    <property type="entry name" value="Pkinase"/>
    <property type="match status" value="1"/>
</dbReference>
<comment type="caution">
    <text evidence="2">The sequence shown here is derived from an EMBL/GenBank/DDBJ whole genome shotgun (WGS) entry which is preliminary data.</text>
</comment>
<dbReference type="InterPro" id="IPR051681">
    <property type="entry name" value="Ser/Thr_Kinases-Pseudokinases"/>
</dbReference>
<proteinExistence type="predicted"/>
<dbReference type="EMBL" id="BDFE01000008">
    <property type="protein sequence ID" value="GAU07996.1"/>
    <property type="molecule type" value="Genomic_DNA"/>
</dbReference>
<dbReference type="Gene3D" id="1.10.510.10">
    <property type="entry name" value="Transferase(Phosphotransferase) domain 1"/>
    <property type="match status" value="1"/>
</dbReference>
<sequence>MWSALENIAFRESLPMPLCAGDSICGVLVSGQINRGRFNLQYLGRRRCKPYLLKQFYCLNTNAFLRWQNEARFIELPQIDGYIWPCDEWRGGVIAPWPEGVPLYAWLRAKPRNLPARIGVGLGLARCMARLHDAGIIHRNLSSSCVWISEKNIQISDFGAACHERWDDFWNDSMPPCGSPAYASPEALHGKKSGPAKDMYALGGLLYLLLADRPPFNRLKLLIRKRIPWDILPDTLPPVREVPPSLYDGITACMAGNPANRPTAHEVASILAEYGEWDDQDTQIVLPPLRFNNRHRQRIMVFIKGDERAASLFDAAIEQALAEPSLFLFVGLVPGNLPSGHLERFKGSLYRKLAQGLIRCRRHHLIWSLRLLETIVPEYTALKLIRQYRPMQVFLGKATSRPGSVFCRCLKRQTARENIGITHII</sequence>
<dbReference type="InterPro" id="IPR000719">
    <property type="entry name" value="Prot_kinase_dom"/>
</dbReference>
<dbReference type="Proteomes" id="UP000095200">
    <property type="component" value="Unassembled WGS sequence"/>
</dbReference>
<feature type="domain" description="Protein kinase" evidence="1">
    <location>
        <begin position="27"/>
        <end position="275"/>
    </location>
</feature>
<dbReference type="STRING" id="1592317.DPF_0695"/>
<name>A0A194AFY7_9BACT</name>
<dbReference type="SUPFAM" id="SSF56112">
    <property type="entry name" value="Protein kinase-like (PK-like)"/>
    <property type="match status" value="1"/>
</dbReference>
<dbReference type="PANTHER" id="PTHR44329">
    <property type="entry name" value="SERINE/THREONINE-PROTEIN KINASE TNNI3K-RELATED"/>
    <property type="match status" value="1"/>
</dbReference>